<evidence type="ECO:0000256" key="3">
    <source>
        <dbReference type="ARBA" id="ARBA00015843"/>
    </source>
</evidence>
<evidence type="ECO:0000313" key="13">
    <source>
        <dbReference type="EMBL" id="GIY83507.1"/>
    </source>
</evidence>
<keyword evidence="6" id="KW-0256">Endoplasmic reticulum</keyword>
<evidence type="ECO:0000256" key="11">
    <source>
        <dbReference type="ARBA" id="ARBA00032711"/>
    </source>
</evidence>
<protein>
    <recommendedName>
        <fullName evidence="3">Vesicle transport protein USE1</fullName>
    </recommendedName>
    <alternativeName>
        <fullName evidence="11">USE1-like protein</fullName>
    </alternativeName>
</protein>
<evidence type="ECO:0000256" key="8">
    <source>
        <dbReference type="ARBA" id="ARBA00022927"/>
    </source>
</evidence>
<evidence type="ECO:0000256" key="10">
    <source>
        <dbReference type="ARBA" id="ARBA00023136"/>
    </source>
</evidence>
<reference evidence="13 14" key="1">
    <citation type="submission" date="2021-06" db="EMBL/GenBank/DDBJ databases">
        <title>Caerostris extrusa draft genome.</title>
        <authorList>
            <person name="Kono N."/>
            <person name="Arakawa K."/>
        </authorList>
    </citation>
    <scope>NUCLEOTIDE SEQUENCE [LARGE SCALE GENOMIC DNA]</scope>
</reference>
<dbReference type="CDD" id="cd15860">
    <property type="entry name" value="SNARE_USE1"/>
    <property type="match status" value="1"/>
</dbReference>
<dbReference type="InterPro" id="IPR019150">
    <property type="entry name" value="Vesicle_transport_protein_Use1"/>
</dbReference>
<evidence type="ECO:0000313" key="14">
    <source>
        <dbReference type="Proteomes" id="UP001054945"/>
    </source>
</evidence>
<dbReference type="GO" id="GO:0006890">
    <property type="term" value="P:retrograde vesicle-mediated transport, Golgi to endoplasmic reticulum"/>
    <property type="evidence" value="ECO:0007669"/>
    <property type="project" value="TreeGrafter"/>
</dbReference>
<sequence length="248" mass="28978">MITPLSNQEINFMRLLTRCENYVPVREKNEWRLEAYVKNIEERLAELKKMNTCQPSQDTLTKYDRRVEFLRGIVEAEKLPSVSEKAMANQLLSPGSLAIPSKKIHQQTKAQYLREMREELLGKNEDSQTGSDGVRLRNINSNVPHDDFDAVMQYHNSMQEKVAQDMMSLVQNLKQNSLLAGHIIKKDTEVLQKSTSMADDRYSQLKTESDKLETYAKRSCNWVLWIMILIVCAIFMWMIIFIRLFPKR</sequence>
<evidence type="ECO:0000256" key="6">
    <source>
        <dbReference type="ARBA" id="ARBA00022824"/>
    </source>
</evidence>
<dbReference type="EMBL" id="BPLR01016393">
    <property type="protein sequence ID" value="GIY83507.1"/>
    <property type="molecule type" value="Genomic_DNA"/>
</dbReference>
<evidence type="ECO:0000256" key="5">
    <source>
        <dbReference type="ARBA" id="ARBA00022692"/>
    </source>
</evidence>
<evidence type="ECO:0000256" key="9">
    <source>
        <dbReference type="ARBA" id="ARBA00022989"/>
    </source>
</evidence>
<feature type="transmembrane region" description="Helical" evidence="12">
    <location>
        <begin position="222"/>
        <end position="245"/>
    </location>
</feature>
<keyword evidence="5 12" id="KW-0812">Transmembrane</keyword>
<accession>A0AAV4WLK9</accession>
<proteinExistence type="inferred from homology"/>
<dbReference type="PANTHER" id="PTHR13050:SF7">
    <property type="entry name" value="VESICLE TRANSPORT PROTEIN USE1"/>
    <property type="match status" value="1"/>
</dbReference>
<evidence type="ECO:0000256" key="7">
    <source>
        <dbReference type="ARBA" id="ARBA00022892"/>
    </source>
</evidence>
<keyword evidence="9 12" id="KW-1133">Transmembrane helix</keyword>
<evidence type="ECO:0000256" key="1">
    <source>
        <dbReference type="ARBA" id="ARBA00004163"/>
    </source>
</evidence>
<evidence type="ECO:0000256" key="2">
    <source>
        <dbReference type="ARBA" id="ARBA00007891"/>
    </source>
</evidence>
<dbReference type="GO" id="GO:0031201">
    <property type="term" value="C:SNARE complex"/>
    <property type="evidence" value="ECO:0007669"/>
    <property type="project" value="TreeGrafter"/>
</dbReference>
<organism evidence="13 14">
    <name type="scientific">Caerostris extrusa</name>
    <name type="common">Bark spider</name>
    <name type="synonym">Caerostris bankana</name>
    <dbReference type="NCBI Taxonomy" id="172846"/>
    <lineage>
        <taxon>Eukaryota</taxon>
        <taxon>Metazoa</taxon>
        <taxon>Ecdysozoa</taxon>
        <taxon>Arthropoda</taxon>
        <taxon>Chelicerata</taxon>
        <taxon>Arachnida</taxon>
        <taxon>Araneae</taxon>
        <taxon>Araneomorphae</taxon>
        <taxon>Entelegynae</taxon>
        <taxon>Araneoidea</taxon>
        <taxon>Araneidae</taxon>
        <taxon>Caerostris</taxon>
    </lineage>
</organism>
<keyword evidence="8" id="KW-0653">Protein transport</keyword>
<keyword evidence="10 12" id="KW-0472">Membrane</keyword>
<dbReference type="GO" id="GO:0005789">
    <property type="term" value="C:endoplasmic reticulum membrane"/>
    <property type="evidence" value="ECO:0007669"/>
    <property type="project" value="UniProtKB-SubCell"/>
</dbReference>
<comment type="subcellular location">
    <subcellularLocation>
        <location evidence="1">Endoplasmic reticulum membrane</location>
        <topology evidence="1">Single-pass type IV membrane protein</topology>
    </subcellularLocation>
</comment>
<gene>
    <name evidence="13" type="primary">use1</name>
    <name evidence="13" type="ORF">CEXT_540821</name>
</gene>
<dbReference type="Pfam" id="PF09753">
    <property type="entry name" value="Use1"/>
    <property type="match status" value="1"/>
</dbReference>
<comment type="similarity">
    <text evidence="2">Belongs to the USE1 family.</text>
</comment>
<dbReference type="AlphaFoldDB" id="A0AAV4WLK9"/>
<dbReference type="GO" id="GO:0015031">
    <property type="term" value="P:protein transport"/>
    <property type="evidence" value="ECO:0007669"/>
    <property type="project" value="UniProtKB-KW"/>
</dbReference>
<dbReference type="Proteomes" id="UP001054945">
    <property type="component" value="Unassembled WGS sequence"/>
</dbReference>
<comment type="caution">
    <text evidence="13">The sequence shown here is derived from an EMBL/GenBank/DDBJ whole genome shotgun (WGS) entry which is preliminary data.</text>
</comment>
<dbReference type="GO" id="GO:0005484">
    <property type="term" value="F:SNAP receptor activity"/>
    <property type="evidence" value="ECO:0007669"/>
    <property type="project" value="TreeGrafter"/>
</dbReference>
<keyword evidence="14" id="KW-1185">Reference proteome</keyword>
<evidence type="ECO:0000256" key="12">
    <source>
        <dbReference type="SAM" id="Phobius"/>
    </source>
</evidence>
<dbReference type="PANTHER" id="PTHR13050">
    <property type="entry name" value="USE1-LIKE PROTEIN"/>
    <property type="match status" value="1"/>
</dbReference>
<keyword evidence="7" id="KW-0931">ER-Golgi transport</keyword>
<keyword evidence="4" id="KW-0813">Transport</keyword>
<evidence type="ECO:0000256" key="4">
    <source>
        <dbReference type="ARBA" id="ARBA00022448"/>
    </source>
</evidence>
<name>A0AAV4WLK9_CAEEX</name>